<keyword evidence="3" id="KW-1185">Reference proteome</keyword>
<sequence>MSWASWTTAGVYTGRGGVLTEEGGVVTGDLTVHTTYVDDEARVAVQYTGASDWFTMAGSPVPCTSEQESRELHDAVVAAVRAGGGATVPYLPHPPDTPQSPRRSV</sequence>
<evidence type="ECO:0000256" key="1">
    <source>
        <dbReference type="SAM" id="MobiDB-lite"/>
    </source>
</evidence>
<evidence type="ECO:0000313" key="2">
    <source>
        <dbReference type="EMBL" id="WOX26017.1"/>
    </source>
</evidence>
<dbReference type="EMBL" id="CP137573">
    <property type="protein sequence ID" value="WOX26017.1"/>
    <property type="molecule type" value="Genomic_DNA"/>
</dbReference>
<organism evidence="2 3">
    <name type="scientific">Streptomyces solicathayae</name>
    <dbReference type="NCBI Taxonomy" id="3081768"/>
    <lineage>
        <taxon>Bacteria</taxon>
        <taxon>Bacillati</taxon>
        <taxon>Actinomycetota</taxon>
        <taxon>Actinomycetes</taxon>
        <taxon>Kitasatosporales</taxon>
        <taxon>Streptomycetaceae</taxon>
        <taxon>Streptomyces</taxon>
    </lineage>
</organism>
<protein>
    <submittedName>
        <fullName evidence="2">Uncharacterized protein</fullName>
    </submittedName>
</protein>
<accession>A0ABZ0M2M2</accession>
<dbReference type="Proteomes" id="UP001301731">
    <property type="component" value="Chromosome"/>
</dbReference>
<proteinExistence type="predicted"/>
<name>A0ABZ0M2M2_9ACTN</name>
<evidence type="ECO:0000313" key="3">
    <source>
        <dbReference type="Proteomes" id="UP001301731"/>
    </source>
</evidence>
<reference evidence="2 3" key="1">
    <citation type="submission" date="2023-10" db="EMBL/GenBank/DDBJ databases">
        <title>The genome sequence of Streptomyces sp. HUAS YS2.</title>
        <authorList>
            <person name="Mo P."/>
        </authorList>
    </citation>
    <scope>NUCLEOTIDE SEQUENCE [LARGE SCALE GENOMIC DNA]</scope>
    <source>
        <strain evidence="2 3">HUAS YS2</strain>
    </source>
</reference>
<dbReference type="RefSeq" id="WP_318108872.1">
    <property type="nucleotide sequence ID" value="NZ_CP137573.1"/>
</dbReference>
<gene>
    <name evidence="2" type="ORF">R2D22_33385</name>
</gene>
<feature type="region of interest" description="Disordered" evidence="1">
    <location>
        <begin position="84"/>
        <end position="105"/>
    </location>
</feature>